<dbReference type="Pfam" id="PF13639">
    <property type="entry name" value="zf-RING_2"/>
    <property type="match status" value="1"/>
</dbReference>
<reference evidence="8" key="1">
    <citation type="submission" date="2022-07" db="EMBL/GenBank/DDBJ databases">
        <authorList>
            <person name="Macas J."/>
            <person name="Novak P."/>
            <person name="Neumann P."/>
        </authorList>
    </citation>
    <scope>NUCLEOTIDE SEQUENCE</scope>
</reference>
<keyword evidence="5" id="KW-0862">Zinc</keyword>
<evidence type="ECO:0000313" key="9">
    <source>
        <dbReference type="Proteomes" id="UP001152523"/>
    </source>
</evidence>
<evidence type="ECO:0000256" key="3">
    <source>
        <dbReference type="ARBA" id="ARBA00022723"/>
    </source>
</evidence>
<dbReference type="EMBL" id="CAMAPF010000099">
    <property type="protein sequence ID" value="CAH9098489.1"/>
    <property type="molecule type" value="Genomic_DNA"/>
</dbReference>
<dbReference type="InterPro" id="IPR013083">
    <property type="entry name" value="Znf_RING/FYVE/PHD"/>
</dbReference>
<sequence length="305" mass="34771">MSGVPFADCECALELETDVVDDPRSMVRICVTRDSGYVKTWWRSVKRGHEELLYRIEEYADMRDAGLANIDLEKMLGGGSEEEEEELAHLITDKVLSPALEPAVCRDQLKFLVVDTIIPRARKLLSAELLLINHTNKCSRLFLISISVIVNLDTILLGGDLCKILKQAEQLQDKYNPSSQMPLPIIVPHGYKYLDYGEEADRCSICLEHFEVPSKLLLIRLQCLEEILYNPEHYQERPGAALLLPCKHIFHPSCILNWILKKRTPPVASCPQCRFLIPPFTRMLSILHMFPLKVTPGMEMELDVD</sequence>
<dbReference type="EC" id="2.3.2.27" evidence="2"/>
<accession>A0AAV0DGN4</accession>
<dbReference type="Proteomes" id="UP001152523">
    <property type="component" value="Unassembled WGS sequence"/>
</dbReference>
<keyword evidence="4 6" id="KW-0863">Zinc-finger</keyword>
<organism evidence="8 9">
    <name type="scientific">Cuscuta epithymum</name>
    <dbReference type="NCBI Taxonomy" id="186058"/>
    <lineage>
        <taxon>Eukaryota</taxon>
        <taxon>Viridiplantae</taxon>
        <taxon>Streptophyta</taxon>
        <taxon>Embryophyta</taxon>
        <taxon>Tracheophyta</taxon>
        <taxon>Spermatophyta</taxon>
        <taxon>Magnoliopsida</taxon>
        <taxon>eudicotyledons</taxon>
        <taxon>Gunneridae</taxon>
        <taxon>Pentapetalae</taxon>
        <taxon>asterids</taxon>
        <taxon>lamiids</taxon>
        <taxon>Solanales</taxon>
        <taxon>Convolvulaceae</taxon>
        <taxon>Cuscuteae</taxon>
        <taxon>Cuscuta</taxon>
        <taxon>Cuscuta subgen. Cuscuta</taxon>
    </lineage>
</organism>
<dbReference type="SUPFAM" id="SSF57850">
    <property type="entry name" value="RING/U-box"/>
    <property type="match status" value="1"/>
</dbReference>
<dbReference type="PROSITE" id="PS50089">
    <property type="entry name" value="ZF_RING_2"/>
    <property type="match status" value="1"/>
</dbReference>
<evidence type="ECO:0000313" key="8">
    <source>
        <dbReference type="EMBL" id="CAH9098489.1"/>
    </source>
</evidence>
<evidence type="ECO:0000256" key="2">
    <source>
        <dbReference type="ARBA" id="ARBA00012483"/>
    </source>
</evidence>
<dbReference type="PANTHER" id="PTHR15710">
    <property type="entry name" value="E3 UBIQUITIN-PROTEIN LIGASE PRAJA"/>
    <property type="match status" value="1"/>
</dbReference>
<proteinExistence type="predicted"/>
<keyword evidence="3" id="KW-0479">Metal-binding</keyword>
<dbReference type="Gene3D" id="3.30.40.10">
    <property type="entry name" value="Zinc/RING finger domain, C3HC4 (zinc finger)"/>
    <property type="match status" value="1"/>
</dbReference>
<name>A0AAV0DGN4_9ASTE</name>
<gene>
    <name evidence="8" type="ORF">CEPIT_LOCUS14454</name>
</gene>
<keyword evidence="9" id="KW-1185">Reference proteome</keyword>
<dbReference type="GO" id="GO:0061630">
    <property type="term" value="F:ubiquitin protein ligase activity"/>
    <property type="evidence" value="ECO:0007669"/>
    <property type="project" value="UniProtKB-EC"/>
</dbReference>
<evidence type="ECO:0000256" key="4">
    <source>
        <dbReference type="ARBA" id="ARBA00022771"/>
    </source>
</evidence>
<dbReference type="SMART" id="SM00184">
    <property type="entry name" value="RING"/>
    <property type="match status" value="1"/>
</dbReference>
<comment type="catalytic activity">
    <reaction evidence="1">
        <text>S-ubiquitinyl-[E2 ubiquitin-conjugating enzyme]-L-cysteine + [acceptor protein]-L-lysine = [E2 ubiquitin-conjugating enzyme]-L-cysteine + N(6)-ubiquitinyl-[acceptor protein]-L-lysine.</text>
        <dbReference type="EC" id="2.3.2.27"/>
    </reaction>
</comment>
<evidence type="ECO:0000256" key="1">
    <source>
        <dbReference type="ARBA" id="ARBA00000900"/>
    </source>
</evidence>
<evidence type="ECO:0000259" key="7">
    <source>
        <dbReference type="PROSITE" id="PS50089"/>
    </source>
</evidence>
<comment type="caution">
    <text evidence="8">The sequence shown here is derived from an EMBL/GenBank/DDBJ whole genome shotgun (WGS) entry which is preliminary data.</text>
</comment>
<dbReference type="GO" id="GO:0008270">
    <property type="term" value="F:zinc ion binding"/>
    <property type="evidence" value="ECO:0007669"/>
    <property type="project" value="UniProtKB-KW"/>
</dbReference>
<evidence type="ECO:0000256" key="5">
    <source>
        <dbReference type="ARBA" id="ARBA00022833"/>
    </source>
</evidence>
<feature type="domain" description="RING-type" evidence="7">
    <location>
        <begin position="203"/>
        <end position="274"/>
    </location>
</feature>
<evidence type="ECO:0000256" key="6">
    <source>
        <dbReference type="PROSITE-ProRule" id="PRU00175"/>
    </source>
</evidence>
<dbReference type="AlphaFoldDB" id="A0AAV0DGN4"/>
<protein>
    <recommendedName>
        <fullName evidence="2">RING-type E3 ubiquitin transferase</fullName>
        <ecNumber evidence="2">2.3.2.27</ecNumber>
    </recommendedName>
</protein>
<dbReference type="InterPro" id="IPR001841">
    <property type="entry name" value="Znf_RING"/>
</dbReference>
<dbReference type="PANTHER" id="PTHR15710:SF74">
    <property type="entry name" value="RING-TYPE E3 UBIQUITIN TRANSFERASE-RELATED"/>
    <property type="match status" value="1"/>
</dbReference>